<proteinExistence type="predicted"/>
<gene>
    <name evidence="1" type="ORF">CI1B_69930</name>
</gene>
<protein>
    <submittedName>
        <fullName evidence="1">Uncharacterized protein</fullName>
    </submittedName>
</protein>
<reference evidence="1" key="1">
    <citation type="submission" date="2019-02" db="EMBL/GenBank/DDBJ databases">
        <authorList>
            <person name="Pothier F.J."/>
        </authorList>
    </citation>
    <scope>NUCLEOTIDE SEQUENCE</scope>
    <source>
        <strain evidence="1">CI-1B</strain>
    </source>
</reference>
<sequence length="35" mass="3896">MISVIASEAKQSIAPHMLNDELLRRFAPRNDGEDA</sequence>
<dbReference type="Proteomes" id="UP000328092">
    <property type="component" value="Unassembled WGS sequence"/>
</dbReference>
<accession>A0A508TS27</accession>
<name>A0A508TS27_9BRAD</name>
<keyword evidence="2" id="KW-1185">Reference proteome</keyword>
<dbReference type="EMBL" id="CAADFC020000028">
    <property type="protein sequence ID" value="VIO77169.1"/>
    <property type="molecule type" value="Genomic_DNA"/>
</dbReference>
<comment type="caution">
    <text evidence="1">The sequence shown here is derived from an EMBL/GenBank/DDBJ whole genome shotgun (WGS) entry which is preliminary data.</text>
</comment>
<dbReference type="AlphaFoldDB" id="A0A508TS27"/>
<evidence type="ECO:0000313" key="2">
    <source>
        <dbReference type="Proteomes" id="UP000328092"/>
    </source>
</evidence>
<evidence type="ECO:0000313" key="1">
    <source>
        <dbReference type="EMBL" id="VIO77169.1"/>
    </source>
</evidence>
<organism evidence="1 2">
    <name type="scientific">Bradyrhizobium ivorense</name>
    <dbReference type="NCBI Taxonomy" id="2511166"/>
    <lineage>
        <taxon>Bacteria</taxon>
        <taxon>Pseudomonadati</taxon>
        <taxon>Pseudomonadota</taxon>
        <taxon>Alphaproteobacteria</taxon>
        <taxon>Hyphomicrobiales</taxon>
        <taxon>Nitrobacteraceae</taxon>
        <taxon>Bradyrhizobium</taxon>
    </lineage>
</organism>